<comment type="caution">
    <text evidence="2">The sequence shown here is derived from an EMBL/GenBank/DDBJ whole genome shotgun (WGS) entry which is preliminary data.</text>
</comment>
<dbReference type="AlphaFoldDB" id="A0A6L2LUM8"/>
<gene>
    <name evidence="2" type="ORF">Tci_035962</name>
</gene>
<proteinExistence type="predicted"/>
<protein>
    <submittedName>
        <fullName evidence="2">Uncharacterized protein</fullName>
    </submittedName>
</protein>
<accession>A0A6L2LUM8</accession>
<keyword evidence="1" id="KW-0175">Coiled coil</keyword>
<name>A0A6L2LUM8_TANCI</name>
<evidence type="ECO:0000256" key="1">
    <source>
        <dbReference type="SAM" id="Coils"/>
    </source>
</evidence>
<evidence type="ECO:0000313" key="2">
    <source>
        <dbReference type="EMBL" id="GEU63984.1"/>
    </source>
</evidence>
<dbReference type="EMBL" id="BKCJ010004942">
    <property type="protein sequence ID" value="GEU63984.1"/>
    <property type="molecule type" value="Genomic_DNA"/>
</dbReference>
<organism evidence="2">
    <name type="scientific">Tanacetum cinerariifolium</name>
    <name type="common">Dalmatian daisy</name>
    <name type="synonym">Chrysanthemum cinerariifolium</name>
    <dbReference type="NCBI Taxonomy" id="118510"/>
    <lineage>
        <taxon>Eukaryota</taxon>
        <taxon>Viridiplantae</taxon>
        <taxon>Streptophyta</taxon>
        <taxon>Embryophyta</taxon>
        <taxon>Tracheophyta</taxon>
        <taxon>Spermatophyta</taxon>
        <taxon>Magnoliopsida</taxon>
        <taxon>eudicotyledons</taxon>
        <taxon>Gunneridae</taxon>
        <taxon>Pentapetalae</taxon>
        <taxon>asterids</taxon>
        <taxon>campanulids</taxon>
        <taxon>Asterales</taxon>
        <taxon>Asteraceae</taxon>
        <taxon>Asteroideae</taxon>
        <taxon>Anthemideae</taxon>
        <taxon>Anthemidinae</taxon>
        <taxon>Tanacetum</taxon>
    </lineage>
</organism>
<feature type="coiled-coil region" evidence="1">
    <location>
        <begin position="272"/>
        <end position="306"/>
    </location>
</feature>
<sequence>MPSSINFQLAVSETKKVQFIAIFTIRKVLIIRINRLQDDIRVTAAQVYVNAVKLNLVLFRSQIPDNSKKGFGYESYHAVPPLLIGLFLPPKLDLSNSGFEEFQQPQFEGYRPKTSKSVCEDISNEVKEYLDAPLVKDRVSDNKDAQPRPVNTARPNSAVVNAVKASSYLKEFNGGYVTFGGEANGLDCVSWIFTNIYRISKAVWLDLGKNFSGKVTPLFENMMVQPQEDIDEHKTTTANDPLLNGEDRLKLTELIELFTQLQSRILVLETTKANQALEIRSLKIRLKNLEKKASKKTHKLKRLYKIDMFDTSILNDEEVVVEKEVSTTDPVHTAGELVTTAGVKTSKPKAKGIVMQEPSETPTLTPIDSFQQLLRAKDKGKAKMIEPKKPLKKKDHIMIDEEVARNLEAQMQAELEEEDKLARQNEKEANIALIKSWDNTSYDGCRL</sequence>
<reference evidence="2" key="1">
    <citation type="journal article" date="2019" name="Sci. Rep.">
        <title>Draft genome of Tanacetum cinerariifolium, the natural source of mosquito coil.</title>
        <authorList>
            <person name="Yamashiro T."/>
            <person name="Shiraishi A."/>
            <person name="Satake H."/>
            <person name="Nakayama K."/>
        </authorList>
    </citation>
    <scope>NUCLEOTIDE SEQUENCE</scope>
</reference>